<dbReference type="Gene3D" id="1.50.40.10">
    <property type="entry name" value="Mitochondrial carrier domain"/>
    <property type="match status" value="1"/>
</dbReference>
<evidence type="ECO:0000313" key="12">
    <source>
        <dbReference type="EMBL" id="JAI63431.1"/>
    </source>
</evidence>
<sequence length="274" mass="29860">MSHEEPSFVTSLMAGGMAGTAVDVALFPLDTLKTRLQSEAGFRASGGFRGIYSGLGPAALASAPNAALFFCTYESMKKVLSCHVPSNYLPGVHMAAASAGEVVACIIRVPMEVVKQRRQAQFSNSSIKVVQHILKKEGTRGLFRGYLSTVTREIPFSLIQFPVWEWLKKYWSDKQGHYVDSWQSSLCGAFAGGFSAALTTPLDVAKTRIMLAHHESAAAKGNINTVLRIVYKQQGLSGLFAGVVPRTLWISIGGAVFFGVYEKANWLLKHHIYL</sequence>
<evidence type="ECO:0000256" key="2">
    <source>
        <dbReference type="ARBA" id="ARBA00006375"/>
    </source>
</evidence>
<keyword evidence="5" id="KW-0677">Repeat</keyword>
<dbReference type="GO" id="GO:0005743">
    <property type="term" value="C:mitochondrial inner membrane"/>
    <property type="evidence" value="ECO:0007669"/>
    <property type="project" value="UniProtKB-SubCell"/>
</dbReference>
<organism evidence="12">
    <name type="scientific">Scylla olivacea</name>
    <name type="common">Orange mud crab</name>
    <name type="synonym">Cancer olivacea</name>
    <dbReference type="NCBI Taxonomy" id="85551"/>
    <lineage>
        <taxon>Eukaryota</taxon>
        <taxon>Metazoa</taxon>
        <taxon>Ecdysozoa</taxon>
        <taxon>Arthropoda</taxon>
        <taxon>Crustacea</taxon>
        <taxon>Multicrustacea</taxon>
        <taxon>Malacostraca</taxon>
        <taxon>Eumalacostraca</taxon>
        <taxon>Eucarida</taxon>
        <taxon>Decapoda</taxon>
        <taxon>Pleocyemata</taxon>
        <taxon>Brachyura</taxon>
        <taxon>Eubrachyura</taxon>
        <taxon>Portunoidea</taxon>
        <taxon>Portunidae</taxon>
        <taxon>Portuninae</taxon>
        <taxon>Scylla</taxon>
    </lineage>
</organism>
<dbReference type="Pfam" id="PF00153">
    <property type="entry name" value="Mito_carr"/>
    <property type="match status" value="4"/>
</dbReference>
<dbReference type="InterPro" id="IPR023395">
    <property type="entry name" value="MCP_dom_sf"/>
</dbReference>
<dbReference type="EMBL" id="GDRN01073234">
    <property type="protein sequence ID" value="JAI63432.1"/>
    <property type="molecule type" value="Transcribed_RNA"/>
</dbReference>
<protein>
    <recommendedName>
        <fullName evidence="13">S-adenosylmethionine mitochondrial carrier protein</fullName>
    </recommendedName>
</protein>
<dbReference type="FunFam" id="1.50.40.10:FF:000018">
    <property type="entry name" value="S-adenosylmethionine mitochondrial carrier protein-like"/>
    <property type="match status" value="1"/>
</dbReference>
<evidence type="ECO:0000256" key="8">
    <source>
        <dbReference type="ARBA" id="ARBA00023128"/>
    </source>
</evidence>
<keyword evidence="3 11" id="KW-0813">Transport</keyword>
<dbReference type="PANTHER" id="PTHR45667">
    <property type="entry name" value="S-ADENOSYLMETHIONINE MITOCHONDRIAL CARRIER PROTEIN"/>
    <property type="match status" value="1"/>
</dbReference>
<dbReference type="GO" id="GO:0055085">
    <property type="term" value="P:transmembrane transport"/>
    <property type="evidence" value="ECO:0007669"/>
    <property type="project" value="InterPro"/>
</dbReference>
<comment type="similarity">
    <text evidence="2 11">Belongs to the mitochondrial carrier (TC 2.A.29) family.</text>
</comment>
<dbReference type="InterPro" id="IPR018108">
    <property type="entry name" value="MCP_transmembrane"/>
</dbReference>
<dbReference type="EMBL" id="GDRN01073233">
    <property type="protein sequence ID" value="JAI63433.1"/>
    <property type="molecule type" value="Transcribed_RNA"/>
</dbReference>
<reference evidence="12" key="1">
    <citation type="submission" date="2015-09" db="EMBL/GenBank/DDBJ databases">
        <title>Scylla olivacea transcriptome.</title>
        <authorList>
            <person name="Ikhwanuddin M."/>
        </authorList>
    </citation>
    <scope>NUCLEOTIDE SEQUENCE</scope>
</reference>
<dbReference type="PROSITE" id="PS50920">
    <property type="entry name" value="SOLCAR"/>
    <property type="match status" value="3"/>
</dbReference>
<evidence type="ECO:0000256" key="10">
    <source>
        <dbReference type="PROSITE-ProRule" id="PRU00282"/>
    </source>
</evidence>
<keyword evidence="6" id="KW-0999">Mitochondrion inner membrane</keyword>
<evidence type="ECO:0008006" key="13">
    <source>
        <dbReference type="Google" id="ProtNLM"/>
    </source>
</evidence>
<evidence type="ECO:0000256" key="9">
    <source>
        <dbReference type="ARBA" id="ARBA00023136"/>
    </source>
</evidence>
<feature type="repeat" description="Solcar" evidence="10">
    <location>
        <begin position="6"/>
        <end position="79"/>
    </location>
</feature>
<dbReference type="SUPFAM" id="SSF103506">
    <property type="entry name" value="Mitochondrial carrier"/>
    <property type="match status" value="1"/>
</dbReference>
<name>A0A0P4W4E3_SCYOL</name>
<dbReference type="PRINTS" id="PR00926">
    <property type="entry name" value="MITOCARRIER"/>
</dbReference>
<keyword evidence="9 10" id="KW-0472">Membrane</keyword>
<evidence type="ECO:0000256" key="6">
    <source>
        <dbReference type="ARBA" id="ARBA00022792"/>
    </source>
</evidence>
<dbReference type="AlphaFoldDB" id="A0A0P4W4E3"/>
<dbReference type="InterPro" id="IPR002067">
    <property type="entry name" value="MCP"/>
</dbReference>
<keyword evidence="7" id="KW-1133">Transmembrane helix</keyword>
<evidence type="ECO:0000256" key="7">
    <source>
        <dbReference type="ARBA" id="ARBA00022989"/>
    </source>
</evidence>
<accession>A0A0P4W4E3</accession>
<evidence type="ECO:0000256" key="1">
    <source>
        <dbReference type="ARBA" id="ARBA00004448"/>
    </source>
</evidence>
<comment type="subcellular location">
    <subcellularLocation>
        <location evidence="1">Mitochondrion inner membrane</location>
        <topology evidence="1">Multi-pass membrane protein</topology>
    </subcellularLocation>
</comment>
<evidence type="ECO:0000256" key="4">
    <source>
        <dbReference type="ARBA" id="ARBA00022692"/>
    </source>
</evidence>
<keyword evidence="8" id="KW-0496">Mitochondrion</keyword>
<proteinExistence type="inferred from homology"/>
<dbReference type="EMBL" id="GDRN01073235">
    <property type="protein sequence ID" value="JAI63431.1"/>
    <property type="molecule type" value="Transcribed_RNA"/>
</dbReference>
<evidence type="ECO:0000256" key="11">
    <source>
        <dbReference type="RuleBase" id="RU000488"/>
    </source>
</evidence>
<feature type="repeat" description="Solcar" evidence="10">
    <location>
        <begin position="85"/>
        <end position="170"/>
    </location>
</feature>
<feature type="repeat" description="Solcar" evidence="10">
    <location>
        <begin position="179"/>
        <end position="267"/>
    </location>
</feature>
<keyword evidence="4 10" id="KW-0812">Transmembrane</keyword>
<evidence type="ECO:0000256" key="3">
    <source>
        <dbReference type="ARBA" id="ARBA00022448"/>
    </source>
</evidence>
<evidence type="ECO:0000256" key="5">
    <source>
        <dbReference type="ARBA" id="ARBA00022737"/>
    </source>
</evidence>